<evidence type="ECO:0000256" key="2">
    <source>
        <dbReference type="ARBA" id="ARBA00022729"/>
    </source>
</evidence>
<proteinExistence type="predicted"/>
<feature type="compositionally biased region" description="Polar residues" evidence="3">
    <location>
        <begin position="44"/>
        <end position="63"/>
    </location>
</feature>
<feature type="chain" id="PRO_5045465462" description="Imelysin-like domain-containing protein" evidence="4">
    <location>
        <begin position="24"/>
        <end position="368"/>
    </location>
</feature>
<dbReference type="RefSeq" id="WP_265047234.1">
    <property type="nucleotide sequence ID" value="NZ_CP100390.1"/>
</dbReference>
<feature type="signal peptide" evidence="4">
    <location>
        <begin position="1"/>
        <end position="23"/>
    </location>
</feature>
<dbReference type="InterPro" id="IPR038352">
    <property type="entry name" value="Imelysin_sf"/>
</dbReference>
<dbReference type="Pfam" id="PF09375">
    <property type="entry name" value="Peptidase_M75"/>
    <property type="match status" value="1"/>
</dbReference>
<accession>A0ABY6N0Y3</accession>
<evidence type="ECO:0000313" key="6">
    <source>
        <dbReference type="EMBL" id="UZE95744.1"/>
    </source>
</evidence>
<keyword evidence="7" id="KW-1185">Reference proteome</keyword>
<feature type="region of interest" description="Disordered" evidence="3">
    <location>
        <begin position="30"/>
        <end position="63"/>
    </location>
</feature>
<dbReference type="PROSITE" id="PS51257">
    <property type="entry name" value="PROKAR_LIPOPROTEIN"/>
    <property type="match status" value="1"/>
</dbReference>
<evidence type="ECO:0000259" key="5">
    <source>
        <dbReference type="Pfam" id="PF09375"/>
    </source>
</evidence>
<protein>
    <recommendedName>
        <fullName evidence="5">Imelysin-like domain-containing protein</fullName>
    </recommendedName>
</protein>
<dbReference type="EMBL" id="CP100390">
    <property type="protein sequence ID" value="UZE95744.1"/>
    <property type="molecule type" value="Genomic_DNA"/>
</dbReference>
<dbReference type="InterPro" id="IPR018976">
    <property type="entry name" value="Imelysin-like"/>
</dbReference>
<evidence type="ECO:0000256" key="1">
    <source>
        <dbReference type="ARBA" id="ARBA00004196"/>
    </source>
</evidence>
<sequence>MAFRNSKWVRLTSFLLIGLVVCACSNNDPESSQPPDQVAKPEASTANTESGASLNVDSTLSDSTPHPLPLTVFYLDLANQQFTTVCSSAEQLQKSIQLFVTAPTEKGLIEAQSAWLNSHNEYTSTQLFRNININHPVLDQSTIKPVKHAIAIRIDQTPLLPGYIDEVEGYPKSGFIFSPLPIDRETLNKEHQFADSAYVALGFHAVEFLLWGENNRTHTAFLPTQQESDVNSDDVFKVRRSQLLSLTTSMLTEDLATLCKAWNTNTGFYATALHALPAKEQNATINAATEQLISNLQINTAKVRQANDNNEEVIEIEPHSAFSGSDKKDTEAQIRILKALIESKEWKNASNKQEHGQKLTQLAKALLL</sequence>
<evidence type="ECO:0000256" key="3">
    <source>
        <dbReference type="SAM" id="MobiDB-lite"/>
    </source>
</evidence>
<evidence type="ECO:0000313" key="7">
    <source>
        <dbReference type="Proteomes" id="UP001163739"/>
    </source>
</evidence>
<organism evidence="6 7">
    <name type="scientific">Alkalimarinus alittae</name>
    <dbReference type="NCBI Taxonomy" id="2961619"/>
    <lineage>
        <taxon>Bacteria</taxon>
        <taxon>Pseudomonadati</taxon>
        <taxon>Pseudomonadota</taxon>
        <taxon>Gammaproteobacteria</taxon>
        <taxon>Alteromonadales</taxon>
        <taxon>Alteromonadaceae</taxon>
        <taxon>Alkalimarinus</taxon>
    </lineage>
</organism>
<comment type="subcellular location">
    <subcellularLocation>
        <location evidence="1">Cell envelope</location>
    </subcellularLocation>
</comment>
<keyword evidence="2 4" id="KW-0732">Signal</keyword>
<evidence type="ECO:0000256" key="4">
    <source>
        <dbReference type="SAM" id="SignalP"/>
    </source>
</evidence>
<dbReference type="Gene3D" id="1.20.1420.20">
    <property type="entry name" value="M75 peptidase, HXXE motif"/>
    <property type="match status" value="1"/>
</dbReference>
<reference evidence="6" key="1">
    <citation type="submission" date="2022-06" db="EMBL/GenBank/DDBJ databases">
        <title>Alkalimarinus sp. nov., isolated from gut of a Alitta virens.</title>
        <authorList>
            <person name="Yang A.I."/>
            <person name="Shin N.-R."/>
        </authorList>
    </citation>
    <scope>NUCLEOTIDE SEQUENCE</scope>
    <source>
        <strain evidence="6">A2M4</strain>
    </source>
</reference>
<feature type="domain" description="Imelysin-like" evidence="5">
    <location>
        <begin position="81"/>
        <end position="334"/>
    </location>
</feature>
<dbReference type="Proteomes" id="UP001163739">
    <property type="component" value="Chromosome"/>
</dbReference>
<name>A0ABY6N0Y3_9ALTE</name>
<gene>
    <name evidence="6" type="ORF">NKI27_17035</name>
</gene>